<dbReference type="SUPFAM" id="SSF56672">
    <property type="entry name" value="DNA/RNA polymerases"/>
    <property type="match status" value="1"/>
</dbReference>
<proteinExistence type="predicted"/>
<dbReference type="PANTHER" id="PTHR33064">
    <property type="entry name" value="POL PROTEIN"/>
    <property type="match status" value="1"/>
</dbReference>
<sequence>MIQMIQQKTWIQIHEEEDVESILSIDDEPNDSSLFSIQSLEDNKKDRDSKLSSEEIYMLQGQISSSAEIASIASAPHVLVSIYLGKYDKATDVIAFIDTGAAKTIMNPDVLPADWWEPHTRIFSTVSSDEFVTHLISKPVTIQFFPGCLVRTTVLGSKLPGKDLVVGFDIYRQVKFLRIIPDGLRYKQMFKPFVDIPRLLLVQPTEEIKLLLEELKARSCAESHEDFLSKCDHPLWKNPEFYVKLPFKKNEDINPTKMSHTGMNPEHQRLAEAECNELLQQGLIEPSDSQWACEAFYVNKRSEHAQGKLRLVINYQPLNHFLLDDKFPLPNMNALFSSLAKAQIFSKFDLKAGFWQLERKMKINQREIEFLGIHLKERKYHPGPHIAQELIKFPDKDLSKKQILQFLGIVNYLRNFVPKISKYTNPLRKMLKKEPPQWSTVQSKAVKTLKDILQHVPPLQIPSDGKRILQTDASDKYWGAILFEEKEKKRYLCGYKSGRFSDAEIHYHSTFKEILAVKKAISKFEFHLIGHHFLVEMDMSSFPQMLKFKQKTVPHPQLLRWAEWFSKFSFDCKHIKGKTNVLANLLTRPKIMMYIASSSKETVPEKKQKKNPETAFNISPNLNPEFPPEVYRLVLENKFHSKARDMIFEYQLDIFRNYGGLMLNLFGLHPNYPFIHPIHFEILEVPDEVKWLLWYLTHMYQIAIQFVLPDLQYFIDEAIQGTEPAITKNLADVLRWFFPLSHWKDIINQAVKQAATDSQGYFIIIILYKPHYFMQHGNAKQLGYFPSAHIHSIQWEDDYPWYESSASKMPKEDNDHMDKKMPRATNRDQKKTGSPKALSQGTEDYERTRPNDYRRLEQKPKIL</sequence>
<dbReference type="InterPro" id="IPR043502">
    <property type="entry name" value="DNA/RNA_pol_sf"/>
</dbReference>
<dbReference type="CDD" id="cd09274">
    <property type="entry name" value="RNase_HI_RT_Ty3"/>
    <property type="match status" value="1"/>
</dbReference>
<feature type="region of interest" description="Disordered" evidence="1">
    <location>
        <begin position="806"/>
        <end position="863"/>
    </location>
</feature>
<dbReference type="PANTHER" id="PTHR33064:SF37">
    <property type="entry name" value="RIBONUCLEASE H"/>
    <property type="match status" value="1"/>
</dbReference>
<reference evidence="3 4" key="1">
    <citation type="journal article" date="2024" name="G3 (Bethesda)">
        <title>Genome assembly of Hibiscus sabdariffa L. provides insights into metabolisms of medicinal natural products.</title>
        <authorList>
            <person name="Kim T."/>
        </authorList>
    </citation>
    <scope>NUCLEOTIDE SEQUENCE [LARGE SCALE GENOMIC DNA]</scope>
    <source>
        <strain evidence="3">TK-2024</strain>
        <tissue evidence="3">Old leaves</tissue>
    </source>
</reference>
<name>A0ABR2U337_9ROSI</name>
<feature type="compositionally biased region" description="Basic and acidic residues" evidence="1">
    <location>
        <begin position="844"/>
        <end position="863"/>
    </location>
</feature>
<dbReference type="InterPro" id="IPR051320">
    <property type="entry name" value="Viral_Replic_Matur_Polypro"/>
</dbReference>
<dbReference type="InterPro" id="IPR041577">
    <property type="entry name" value="RT_RNaseH_2"/>
</dbReference>
<evidence type="ECO:0000313" key="4">
    <source>
        <dbReference type="Proteomes" id="UP001396334"/>
    </source>
</evidence>
<keyword evidence="4" id="KW-1185">Reference proteome</keyword>
<dbReference type="SUPFAM" id="SSF50630">
    <property type="entry name" value="Acid proteases"/>
    <property type="match status" value="1"/>
</dbReference>
<dbReference type="EMBL" id="JBBPBN010000003">
    <property type="protein sequence ID" value="KAK9043868.1"/>
    <property type="molecule type" value="Genomic_DNA"/>
</dbReference>
<feature type="domain" description="Reverse transcriptase/retrotransposon-derived protein RNase H-like" evidence="2">
    <location>
        <begin position="438"/>
        <end position="535"/>
    </location>
</feature>
<dbReference type="Proteomes" id="UP001396334">
    <property type="component" value="Unassembled WGS sequence"/>
</dbReference>
<evidence type="ECO:0000313" key="3">
    <source>
        <dbReference type="EMBL" id="KAK9043868.1"/>
    </source>
</evidence>
<feature type="compositionally biased region" description="Basic and acidic residues" evidence="1">
    <location>
        <begin position="809"/>
        <end position="831"/>
    </location>
</feature>
<protein>
    <recommendedName>
        <fullName evidence="2">Reverse transcriptase/retrotransposon-derived protein RNase H-like domain-containing protein</fullName>
    </recommendedName>
</protein>
<accession>A0ABR2U337</accession>
<evidence type="ECO:0000256" key="1">
    <source>
        <dbReference type="SAM" id="MobiDB-lite"/>
    </source>
</evidence>
<dbReference type="Gene3D" id="3.10.10.10">
    <property type="entry name" value="HIV Type 1 Reverse Transcriptase, subunit A, domain 1"/>
    <property type="match status" value="1"/>
</dbReference>
<gene>
    <name evidence="3" type="ORF">V6N11_072192</name>
</gene>
<comment type="caution">
    <text evidence="3">The sequence shown here is derived from an EMBL/GenBank/DDBJ whole genome shotgun (WGS) entry which is preliminary data.</text>
</comment>
<dbReference type="Gene3D" id="3.30.70.270">
    <property type="match status" value="2"/>
</dbReference>
<dbReference type="Pfam" id="PF17919">
    <property type="entry name" value="RT_RNaseH_2"/>
    <property type="match status" value="1"/>
</dbReference>
<evidence type="ECO:0000259" key="2">
    <source>
        <dbReference type="Pfam" id="PF17919"/>
    </source>
</evidence>
<organism evidence="3 4">
    <name type="scientific">Hibiscus sabdariffa</name>
    <name type="common">roselle</name>
    <dbReference type="NCBI Taxonomy" id="183260"/>
    <lineage>
        <taxon>Eukaryota</taxon>
        <taxon>Viridiplantae</taxon>
        <taxon>Streptophyta</taxon>
        <taxon>Embryophyta</taxon>
        <taxon>Tracheophyta</taxon>
        <taxon>Spermatophyta</taxon>
        <taxon>Magnoliopsida</taxon>
        <taxon>eudicotyledons</taxon>
        <taxon>Gunneridae</taxon>
        <taxon>Pentapetalae</taxon>
        <taxon>rosids</taxon>
        <taxon>malvids</taxon>
        <taxon>Malvales</taxon>
        <taxon>Malvaceae</taxon>
        <taxon>Malvoideae</taxon>
        <taxon>Hibiscus</taxon>
    </lineage>
</organism>
<dbReference type="InterPro" id="IPR043128">
    <property type="entry name" value="Rev_trsase/Diguanyl_cyclase"/>
</dbReference>
<dbReference type="InterPro" id="IPR021109">
    <property type="entry name" value="Peptidase_aspartic_dom_sf"/>
</dbReference>